<dbReference type="RefSeq" id="WP_300981622.1">
    <property type="nucleotide sequence ID" value="NZ_CP129238.1"/>
</dbReference>
<protein>
    <submittedName>
        <fullName evidence="11">Wzz/FepE/Etk N-terminal domain-containing protein</fullName>
    </submittedName>
</protein>
<sequence length="257" mass="28371">MEESINLKNIYKIIRKNFLLIVITTVISIFITAIISYFVLTPVYEMSTEILVNQNSSEEGQLINQNIQTDLQLINTYSGIIKSPVILDQVLNGMNLEMTSDELEEKITVSNDEQSQIVNIAVQDENPEVAVKLANTIATVFEKNIKNLMNVDNVTILSAAVLKKSSLPIFPNPKLNMAIATIIGLMLGVGIAFLREHLDTTMKDQQDMEDILGVPMLGVISPIVEKSGVIQKNKVFSKGKEEISNGQEEKSSAADST</sequence>
<reference evidence="11 12" key="1">
    <citation type="submission" date="2023-06" db="EMBL/GenBank/DDBJ databases">
        <title>Novel species in genus Planococcus.</title>
        <authorList>
            <person name="Ning S."/>
        </authorList>
    </citation>
    <scope>NUCLEOTIDE SEQUENCE [LARGE SCALE GENOMIC DNA]</scope>
    <source>
        <strain evidence="11 12">N064</strain>
    </source>
</reference>
<comment type="caution">
    <text evidence="11">The sequence shown here is derived from an EMBL/GenBank/DDBJ whole genome shotgun (WGS) entry which is preliminary data.</text>
</comment>
<organism evidence="11 12">
    <name type="scientific">Planococcus liqunii</name>
    <dbReference type="NCBI Taxonomy" id="3058394"/>
    <lineage>
        <taxon>Bacteria</taxon>
        <taxon>Bacillati</taxon>
        <taxon>Bacillota</taxon>
        <taxon>Bacilli</taxon>
        <taxon>Bacillales</taxon>
        <taxon>Caryophanaceae</taxon>
        <taxon>Planococcus</taxon>
    </lineage>
</organism>
<evidence type="ECO:0000256" key="8">
    <source>
        <dbReference type="SAM" id="Phobius"/>
    </source>
</evidence>
<evidence type="ECO:0000256" key="6">
    <source>
        <dbReference type="ARBA" id="ARBA00023136"/>
    </source>
</evidence>
<feature type="domain" description="Tyrosine-protein kinase G-rich" evidence="10">
    <location>
        <begin position="140"/>
        <end position="196"/>
    </location>
</feature>
<name>A0ABT8MNG0_9BACL</name>
<feature type="region of interest" description="Disordered" evidence="7">
    <location>
        <begin position="238"/>
        <end position="257"/>
    </location>
</feature>
<evidence type="ECO:0000256" key="1">
    <source>
        <dbReference type="ARBA" id="ARBA00004651"/>
    </source>
</evidence>
<dbReference type="Pfam" id="PF02706">
    <property type="entry name" value="Wzz"/>
    <property type="match status" value="1"/>
</dbReference>
<evidence type="ECO:0000256" key="3">
    <source>
        <dbReference type="ARBA" id="ARBA00022475"/>
    </source>
</evidence>
<accession>A0ABT8MNG0</accession>
<evidence type="ECO:0000259" key="10">
    <source>
        <dbReference type="Pfam" id="PF13807"/>
    </source>
</evidence>
<feature type="transmembrane region" description="Helical" evidence="8">
    <location>
        <begin position="18"/>
        <end position="40"/>
    </location>
</feature>
<comment type="similarity">
    <text evidence="2">Belongs to the CpsC/CapA family.</text>
</comment>
<dbReference type="InterPro" id="IPR050445">
    <property type="entry name" value="Bact_polysacc_biosynth/exp"/>
</dbReference>
<gene>
    <name evidence="11" type="ORF">QWY15_03800</name>
</gene>
<keyword evidence="5 8" id="KW-1133">Transmembrane helix</keyword>
<keyword evidence="6 8" id="KW-0472">Membrane</keyword>
<keyword evidence="3" id="KW-1003">Cell membrane</keyword>
<dbReference type="InterPro" id="IPR032807">
    <property type="entry name" value="GNVR"/>
</dbReference>
<dbReference type="InterPro" id="IPR003856">
    <property type="entry name" value="LPS_length_determ_N"/>
</dbReference>
<evidence type="ECO:0000313" key="12">
    <source>
        <dbReference type="Proteomes" id="UP001172054"/>
    </source>
</evidence>
<feature type="transmembrane region" description="Helical" evidence="8">
    <location>
        <begin position="175"/>
        <end position="194"/>
    </location>
</feature>
<dbReference type="EMBL" id="JAUJWW010000001">
    <property type="protein sequence ID" value="MDN7226411.1"/>
    <property type="molecule type" value="Genomic_DNA"/>
</dbReference>
<evidence type="ECO:0000256" key="2">
    <source>
        <dbReference type="ARBA" id="ARBA00006683"/>
    </source>
</evidence>
<evidence type="ECO:0000313" key="11">
    <source>
        <dbReference type="EMBL" id="MDN7226411.1"/>
    </source>
</evidence>
<evidence type="ECO:0000256" key="4">
    <source>
        <dbReference type="ARBA" id="ARBA00022692"/>
    </source>
</evidence>
<keyword evidence="4 8" id="KW-0812">Transmembrane</keyword>
<dbReference type="Pfam" id="PF13807">
    <property type="entry name" value="GNVR"/>
    <property type="match status" value="1"/>
</dbReference>
<dbReference type="PANTHER" id="PTHR32309">
    <property type="entry name" value="TYROSINE-PROTEIN KINASE"/>
    <property type="match status" value="1"/>
</dbReference>
<dbReference type="PANTHER" id="PTHR32309:SF13">
    <property type="entry name" value="FERRIC ENTEROBACTIN TRANSPORT PROTEIN FEPE"/>
    <property type="match status" value="1"/>
</dbReference>
<evidence type="ECO:0000259" key="9">
    <source>
        <dbReference type="Pfam" id="PF02706"/>
    </source>
</evidence>
<evidence type="ECO:0000256" key="5">
    <source>
        <dbReference type="ARBA" id="ARBA00022989"/>
    </source>
</evidence>
<comment type="subcellular location">
    <subcellularLocation>
        <location evidence="1">Cell membrane</location>
        <topology evidence="1">Multi-pass membrane protein</topology>
    </subcellularLocation>
</comment>
<keyword evidence="12" id="KW-1185">Reference proteome</keyword>
<feature type="domain" description="Polysaccharide chain length determinant N-terminal" evidence="9">
    <location>
        <begin position="3"/>
        <end position="92"/>
    </location>
</feature>
<proteinExistence type="inferred from homology"/>
<dbReference type="Proteomes" id="UP001172054">
    <property type="component" value="Unassembled WGS sequence"/>
</dbReference>
<evidence type="ECO:0000256" key="7">
    <source>
        <dbReference type="SAM" id="MobiDB-lite"/>
    </source>
</evidence>